<reference evidence="3 4" key="1">
    <citation type="submission" date="2024-09" db="EMBL/GenBank/DDBJ databases">
        <authorList>
            <person name="Lee S.D."/>
        </authorList>
    </citation>
    <scope>NUCLEOTIDE SEQUENCE [LARGE SCALE GENOMIC DNA]</scope>
    <source>
        <strain evidence="3 4">N1-1</strain>
    </source>
</reference>
<dbReference type="PROSITE" id="PS51841">
    <property type="entry name" value="LTD"/>
    <property type="match status" value="1"/>
</dbReference>
<sequence>MKTAKIAGAAALAAAVIVPLAGTAAAVPAGHPYVAEIYYNSPGKDTRSNASRNAEWVKIVNPTAHAVSLTGWTVKDRQNHTYRFGTFTLKAHGTVVLHTGTGRNTTTSRYWGSGNYIWNNDTDAATLRNSRNAVVDSLAYKNSHVAYVKHR</sequence>
<evidence type="ECO:0000313" key="4">
    <source>
        <dbReference type="Proteomes" id="UP001592582"/>
    </source>
</evidence>
<dbReference type="EMBL" id="JBHEZX010000024">
    <property type="protein sequence ID" value="MFC1414499.1"/>
    <property type="molecule type" value="Genomic_DNA"/>
</dbReference>
<dbReference type="Gene3D" id="2.60.40.1260">
    <property type="entry name" value="Lamin Tail domain"/>
    <property type="match status" value="1"/>
</dbReference>
<comment type="caution">
    <text evidence="3">The sequence shown here is derived from an EMBL/GenBank/DDBJ whole genome shotgun (WGS) entry which is preliminary data.</text>
</comment>
<organism evidence="3 4">
    <name type="scientific">Streptacidiphilus alkalitolerans</name>
    <dbReference type="NCBI Taxonomy" id="3342712"/>
    <lineage>
        <taxon>Bacteria</taxon>
        <taxon>Bacillati</taxon>
        <taxon>Actinomycetota</taxon>
        <taxon>Actinomycetes</taxon>
        <taxon>Kitasatosporales</taxon>
        <taxon>Streptomycetaceae</taxon>
        <taxon>Streptacidiphilus</taxon>
    </lineage>
</organism>
<evidence type="ECO:0000259" key="2">
    <source>
        <dbReference type="PROSITE" id="PS51841"/>
    </source>
</evidence>
<dbReference type="InterPro" id="IPR001322">
    <property type="entry name" value="Lamin_tail_dom"/>
</dbReference>
<dbReference type="InterPro" id="IPR036415">
    <property type="entry name" value="Lamin_tail_dom_sf"/>
</dbReference>
<keyword evidence="1" id="KW-0732">Signal</keyword>
<evidence type="ECO:0000256" key="1">
    <source>
        <dbReference type="SAM" id="SignalP"/>
    </source>
</evidence>
<dbReference type="SUPFAM" id="SSF74853">
    <property type="entry name" value="Lamin A/C globular tail domain"/>
    <property type="match status" value="1"/>
</dbReference>
<feature type="chain" id="PRO_5047341667" evidence="1">
    <location>
        <begin position="27"/>
        <end position="151"/>
    </location>
</feature>
<dbReference type="Pfam" id="PF00932">
    <property type="entry name" value="LTD"/>
    <property type="match status" value="1"/>
</dbReference>
<proteinExistence type="predicted"/>
<gene>
    <name evidence="3" type="ORF">ACEZDG_35075</name>
</gene>
<protein>
    <submittedName>
        <fullName evidence="3">Lamin tail domain-containing protein</fullName>
    </submittedName>
</protein>
<feature type="domain" description="LTD" evidence="2">
    <location>
        <begin position="26"/>
        <end position="142"/>
    </location>
</feature>
<name>A0ABV6VLA1_9ACTN</name>
<dbReference type="Proteomes" id="UP001592582">
    <property type="component" value="Unassembled WGS sequence"/>
</dbReference>
<accession>A0ABV6VLA1</accession>
<dbReference type="RefSeq" id="WP_380518152.1">
    <property type="nucleotide sequence ID" value="NZ_JBHEZX010000024.1"/>
</dbReference>
<feature type="signal peptide" evidence="1">
    <location>
        <begin position="1"/>
        <end position="26"/>
    </location>
</feature>
<evidence type="ECO:0000313" key="3">
    <source>
        <dbReference type="EMBL" id="MFC1414499.1"/>
    </source>
</evidence>
<keyword evidence="4" id="KW-1185">Reference proteome</keyword>